<dbReference type="GO" id="GO:0005851">
    <property type="term" value="C:eukaryotic translation initiation factor 2B complex"/>
    <property type="evidence" value="ECO:0007669"/>
    <property type="project" value="TreeGrafter"/>
</dbReference>
<evidence type="ECO:0000313" key="12">
    <source>
        <dbReference type="EMBL" id="KAG8189600.1"/>
    </source>
</evidence>
<dbReference type="InterPro" id="IPR005835">
    <property type="entry name" value="NTP_transferase_dom"/>
</dbReference>
<dbReference type="InterPro" id="IPR056764">
    <property type="entry name" value="LbH_EIF2B3/5"/>
</dbReference>
<evidence type="ECO:0000256" key="4">
    <source>
        <dbReference type="ARBA" id="ARBA00022540"/>
    </source>
</evidence>
<reference evidence="12 13" key="1">
    <citation type="journal article" date="2022" name="Nat. Ecol. Evol.">
        <title>A masculinizing supergene underlies an exaggerated male reproductive morph in a spider.</title>
        <authorList>
            <person name="Hendrickx F."/>
            <person name="De Corte Z."/>
            <person name="Sonet G."/>
            <person name="Van Belleghem S.M."/>
            <person name="Kostlbacher S."/>
            <person name="Vangestel C."/>
        </authorList>
    </citation>
    <scope>NUCLEOTIDE SEQUENCE [LARGE SCALE GENOMIC DNA]</scope>
    <source>
        <strain evidence="12">W744_W776</strain>
    </source>
</reference>
<evidence type="ECO:0000256" key="9">
    <source>
        <dbReference type="ARBA" id="ARBA00046432"/>
    </source>
</evidence>
<evidence type="ECO:0000256" key="2">
    <source>
        <dbReference type="ARBA" id="ARBA00007878"/>
    </source>
</evidence>
<dbReference type="InterPro" id="IPR029044">
    <property type="entry name" value="Nucleotide-diphossugar_trans"/>
</dbReference>
<comment type="subcellular location">
    <subcellularLocation>
        <location evidence="1">Cytoplasm</location>
        <location evidence="1">Cytosol</location>
    </subcellularLocation>
</comment>
<comment type="function">
    <text evidence="8">Acts as a component of the translation initiation factor 2B (eIF2B) complex, which catalyzes the exchange of GDP for GTP on the eukaryotic initiation factor 2 (eIF2) complex gamma subunit. Its guanine nucleotide exchange factor activity is repressed when bound to eIF2 complex phosphorylated on the alpha subunit, thereby limiting the amount of methionyl-initiator methionine tRNA available to the ribosome and consequently global translation is repressed.</text>
</comment>
<keyword evidence="4" id="KW-0396">Initiation factor</keyword>
<proteinExistence type="inferred from homology"/>
<sequence>MHQFSFKKRMEFQAVIMAAGTGSRMREITSGIPKCLLPVGNIPLIMGSLNILKRAGFSEAIVLVRENEKIKIQNAIENKTDLKLDIVAIPKNEDWGTADSLRFIKDKIKTHVIILSCDLVSDFNLQNMINTHRSQGSSLTVLLVPFPKSLREADMPGYKKKCKFERDIIGLDPNGKLIFINSEADFEENVPLKMNVLVENPHIKVHSNLMDAHVYIVKQDLVSFVVNNEHISALKGEFLPAAVKKQFSTRKQNNKNESCDVTLGATLNQDWIDLKKLSFEFSSSKLAASYLKPIVDNEFVCFSYIDKECFCSRINTLVAYADINKKISKNLPILAGEQVKSHLYQKSQVDAESAVGENCELLLKSSLKQSAIGAYCKLNERTKLTNCIVMDNVTFGKECTIQGSIICSNVTIEDGCSLKNCIVGPDQTIQASSKLNSEILQGSDQLMQI</sequence>
<evidence type="ECO:0000256" key="5">
    <source>
        <dbReference type="ARBA" id="ARBA00022917"/>
    </source>
</evidence>
<comment type="subunit">
    <text evidence="9">Component of the translation initiation factor 2B (eIF2B) complex which is a heterodecamer of two sets of five different subunits: alpha, beta, gamma, delta and epsilon. Subunits alpha, beta and delta comprise a regulatory subcomplex and subunits epsilon and gamma comprise a catalytic subcomplex. Within the complex, the hexameric regulatory complex resides at the center, with the two heterodimeric catalytic subcomplexes bound on opposite sides.</text>
</comment>
<name>A0AAV6UYL6_9ARAC</name>
<dbReference type="Gene3D" id="2.160.10.10">
    <property type="entry name" value="Hexapeptide repeat proteins"/>
    <property type="match status" value="1"/>
</dbReference>
<dbReference type="Pfam" id="PF25084">
    <property type="entry name" value="LbH_EIF2B"/>
    <property type="match status" value="1"/>
</dbReference>
<evidence type="ECO:0000256" key="3">
    <source>
        <dbReference type="ARBA" id="ARBA00022490"/>
    </source>
</evidence>
<dbReference type="Gene3D" id="3.90.550.10">
    <property type="entry name" value="Spore Coat Polysaccharide Biosynthesis Protein SpsA, Chain A"/>
    <property type="match status" value="1"/>
</dbReference>
<dbReference type="GO" id="GO:0002183">
    <property type="term" value="P:cytoplasmic translational initiation"/>
    <property type="evidence" value="ECO:0007669"/>
    <property type="project" value="TreeGrafter"/>
</dbReference>
<accession>A0AAV6UYL6</accession>
<evidence type="ECO:0000259" key="10">
    <source>
        <dbReference type="Pfam" id="PF00483"/>
    </source>
</evidence>
<dbReference type="GO" id="GO:0003743">
    <property type="term" value="F:translation initiation factor activity"/>
    <property type="evidence" value="ECO:0007669"/>
    <property type="project" value="UniProtKB-KW"/>
</dbReference>
<protein>
    <recommendedName>
        <fullName evidence="6">Translation initiation factor eIF2B subunit gamma</fullName>
    </recommendedName>
    <alternativeName>
        <fullName evidence="7">eIF2B GDP-GTP exchange factor subunit gamma</fullName>
    </alternativeName>
</protein>
<keyword evidence="3" id="KW-0963">Cytoplasm</keyword>
<dbReference type="PANTHER" id="PTHR45989:SF1">
    <property type="entry name" value="TRANSLATION INITIATION FACTOR EIF-2B SUBUNIT GAMMA"/>
    <property type="match status" value="1"/>
</dbReference>
<gene>
    <name evidence="12" type="ORF">JTE90_018956</name>
</gene>
<dbReference type="Pfam" id="PF00483">
    <property type="entry name" value="NTP_transferase"/>
    <property type="match status" value="1"/>
</dbReference>
<evidence type="ECO:0000256" key="8">
    <source>
        <dbReference type="ARBA" id="ARBA00045373"/>
    </source>
</evidence>
<dbReference type="SUPFAM" id="SSF53448">
    <property type="entry name" value="Nucleotide-diphospho-sugar transferases"/>
    <property type="match status" value="1"/>
</dbReference>
<dbReference type="EMBL" id="JAFNEN010000210">
    <property type="protein sequence ID" value="KAG8189600.1"/>
    <property type="molecule type" value="Genomic_DNA"/>
</dbReference>
<dbReference type="AlphaFoldDB" id="A0AAV6UYL6"/>
<dbReference type="Proteomes" id="UP000827092">
    <property type="component" value="Unassembled WGS sequence"/>
</dbReference>
<evidence type="ECO:0000256" key="6">
    <source>
        <dbReference type="ARBA" id="ARBA00044196"/>
    </source>
</evidence>
<dbReference type="PANTHER" id="PTHR45989">
    <property type="entry name" value="TRANSLATION INITIATION FACTOR EIF-2B SUBUNIT GAMMA"/>
    <property type="match status" value="1"/>
</dbReference>
<organism evidence="12 13">
    <name type="scientific">Oedothorax gibbosus</name>
    <dbReference type="NCBI Taxonomy" id="931172"/>
    <lineage>
        <taxon>Eukaryota</taxon>
        <taxon>Metazoa</taxon>
        <taxon>Ecdysozoa</taxon>
        <taxon>Arthropoda</taxon>
        <taxon>Chelicerata</taxon>
        <taxon>Arachnida</taxon>
        <taxon>Araneae</taxon>
        <taxon>Araneomorphae</taxon>
        <taxon>Entelegynae</taxon>
        <taxon>Araneoidea</taxon>
        <taxon>Linyphiidae</taxon>
        <taxon>Erigoninae</taxon>
        <taxon>Oedothorax</taxon>
    </lineage>
</organism>
<dbReference type="CDD" id="cd04198">
    <property type="entry name" value="eIF-2B_gamma_N"/>
    <property type="match status" value="1"/>
</dbReference>
<evidence type="ECO:0000256" key="7">
    <source>
        <dbReference type="ARBA" id="ARBA00044229"/>
    </source>
</evidence>
<evidence type="ECO:0000259" key="11">
    <source>
        <dbReference type="Pfam" id="PF25084"/>
    </source>
</evidence>
<comment type="caution">
    <text evidence="12">The sequence shown here is derived from an EMBL/GenBank/DDBJ whole genome shotgun (WGS) entry which is preliminary data.</text>
</comment>
<feature type="domain" description="Nucleotidyl transferase" evidence="10">
    <location>
        <begin position="14"/>
        <end position="149"/>
    </location>
</feature>
<keyword evidence="5" id="KW-0648">Protein biosynthesis</keyword>
<keyword evidence="13" id="KW-1185">Reference proteome</keyword>
<feature type="domain" description="EIF2B subunit epsilon/gamma LbH" evidence="11">
    <location>
        <begin position="341"/>
        <end position="432"/>
    </location>
</feature>
<evidence type="ECO:0000256" key="1">
    <source>
        <dbReference type="ARBA" id="ARBA00004514"/>
    </source>
</evidence>
<comment type="similarity">
    <text evidence="2">Belongs to the eIF-2B gamma/epsilon subunits family.</text>
</comment>
<evidence type="ECO:0000313" key="13">
    <source>
        <dbReference type="Proteomes" id="UP000827092"/>
    </source>
</evidence>
<dbReference type="InterPro" id="IPR051960">
    <property type="entry name" value="eIF2B_gamma"/>
</dbReference>
<dbReference type="GO" id="GO:0005829">
    <property type="term" value="C:cytosol"/>
    <property type="evidence" value="ECO:0007669"/>
    <property type="project" value="UniProtKB-SubCell"/>
</dbReference>
<dbReference type="GO" id="GO:0005085">
    <property type="term" value="F:guanyl-nucleotide exchange factor activity"/>
    <property type="evidence" value="ECO:0007669"/>
    <property type="project" value="TreeGrafter"/>
</dbReference>